<accession>A0A2T0X720</accession>
<dbReference type="EMBL" id="PVTT01000001">
    <property type="protein sequence ID" value="PRY94685.1"/>
    <property type="molecule type" value="Genomic_DNA"/>
</dbReference>
<comment type="caution">
    <text evidence="1">The sequence shown here is derived from an EMBL/GenBank/DDBJ whole genome shotgun (WGS) entry which is preliminary data.</text>
</comment>
<evidence type="ECO:0000313" key="2">
    <source>
        <dbReference type="Proteomes" id="UP000238801"/>
    </source>
</evidence>
<dbReference type="AlphaFoldDB" id="A0A2T0X720"/>
<dbReference type="Proteomes" id="UP000238801">
    <property type="component" value="Unassembled WGS sequence"/>
</dbReference>
<protein>
    <submittedName>
        <fullName evidence="1">Phosphonate ABC transporter substrate-binding protein</fullName>
    </submittedName>
</protein>
<keyword evidence="2" id="KW-1185">Reference proteome</keyword>
<dbReference type="Gene3D" id="3.40.190.10">
    <property type="entry name" value="Periplasmic binding protein-like II"/>
    <property type="match status" value="1"/>
</dbReference>
<organism evidence="1 2">
    <name type="scientific">Hasllibacter halocynthiae</name>
    <dbReference type="NCBI Taxonomy" id="595589"/>
    <lineage>
        <taxon>Bacteria</taxon>
        <taxon>Pseudomonadati</taxon>
        <taxon>Pseudomonadota</taxon>
        <taxon>Alphaproteobacteria</taxon>
        <taxon>Rhodobacterales</taxon>
        <taxon>Roseobacteraceae</taxon>
        <taxon>Hasllibacter</taxon>
    </lineage>
</organism>
<evidence type="ECO:0000313" key="1">
    <source>
        <dbReference type="EMBL" id="PRY94685.1"/>
    </source>
</evidence>
<name>A0A2T0X720_9RHOB</name>
<dbReference type="SUPFAM" id="SSF53850">
    <property type="entry name" value="Periplasmic binding protein-like II"/>
    <property type="match status" value="1"/>
</dbReference>
<reference evidence="1 2" key="1">
    <citation type="submission" date="2018-03" db="EMBL/GenBank/DDBJ databases">
        <title>Genomic Encyclopedia of Archaeal and Bacterial Type Strains, Phase II (KMG-II): from individual species to whole genera.</title>
        <authorList>
            <person name="Goeker M."/>
        </authorList>
    </citation>
    <scope>NUCLEOTIDE SEQUENCE [LARGE SCALE GENOMIC DNA]</scope>
    <source>
        <strain evidence="1 2">DSM 29318</strain>
    </source>
</reference>
<proteinExistence type="predicted"/>
<gene>
    <name evidence="1" type="ORF">BCF33_0279</name>
</gene>
<dbReference type="OrthoDB" id="7353682at2"/>
<dbReference type="Pfam" id="PF12974">
    <property type="entry name" value="Phosphonate-bd"/>
    <property type="match status" value="1"/>
</dbReference>
<dbReference type="RefSeq" id="WP_106159159.1">
    <property type="nucleotide sequence ID" value="NZ_PVTT01000001.1"/>
</dbReference>
<sequence length="249" mass="26319">MLASLPMYDRPGNAAAHDALWSAIRDGLRARGIAAPDRLDRTVPHREGWRRADLVLGQVCVRPLLREHRDLVRIGCLDHGLPDTPAGFYRSVFVSRADDPRDPAAEGLRFAYNSPCSHSGWGAAQAWRAARGLPPLPATLRTGGHLASLAALREGRADLACVDLVTLAIDARLGGGPRALHLGPRTAPVPGQTLVTRHPDPAPFREAVRDALAALSGAHRRALGGRALAVPPDAAYAAVPLPADPPAAA</sequence>